<evidence type="ECO:0000256" key="2">
    <source>
        <dbReference type="ARBA" id="ARBA00009638"/>
    </source>
</evidence>
<feature type="domain" description="EngB-type G" evidence="11">
    <location>
        <begin position="27"/>
        <end position="198"/>
    </location>
</feature>
<keyword evidence="9 10" id="KW-0131">Cell cycle</keyword>
<organism evidence="12 13">
    <name type="scientific">Wenzhouxiangella sediminis</name>
    <dbReference type="NCBI Taxonomy" id="1792836"/>
    <lineage>
        <taxon>Bacteria</taxon>
        <taxon>Pseudomonadati</taxon>
        <taxon>Pseudomonadota</taxon>
        <taxon>Gammaproteobacteria</taxon>
        <taxon>Chromatiales</taxon>
        <taxon>Wenzhouxiangellaceae</taxon>
        <taxon>Wenzhouxiangella</taxon>
    </lineage>
</organism>
<evidence type="ECO:0000259" key="11">
    <source>
        <dbReference type="PROSITE" id="PS51706"/>
    </source>
</evidence>
<accession>A0A3E1K7W3</accession>
<dbReference type="GO" id="GO:0005525">
    <property type="term" value="F:GTP binding"/>
    <property type="evidence" value="ECO:0007669"/>
    <property type="project" value="UniProtKB-UniRule"/>
</dbReference>
<dbReference type="RefSeq" id="WP_116650755.1">
    <property type="nucleotide sequence ID" value="NZ_QUZK01000037.1"/>
</dbReference>
<dbReference type="InterPro" id="IPR006073">
    <property type="entry name" value="GTP-bd"/>
</dbReference>
<dbReference type="Proteomes" id="UP000260351">
    <property type="component" value="Unassembled WGS sequence"/>
</dbReference>
<evidence type="ECO:0000313" key="12">
    <source>
        <dbReference type="EMBL" id="RFF30154.1"/>
    </source>
</evidence>
<dbReference type="FunFam" id="3.40.50.300:FF:000098">
    <property type="entry name" value="Probable GTP-binding protein EngB"/>
    <property type="match status" value="1"/>
</dbReference>
<dbReference type="PROSITE" id="PS51706">
    <property type="entry name" value="G_ENGB"/>
    <property type="match status" value="1"/>
</dbReference>
<dbReference type="InterPro" id="IPR019987">
    <property type="entry name" value="GTP-bd_ribosome_bio_YsxC"/>
</dbReference>
<evidence type="ECO:0000256" key="4">
    <source>
        <dbReference type="ARBA" id="ARBA00022723"/>
    </source>
</evidence>
<protein>
    <recommendedName>
        <fullName evidence="10">Probable GTP-binding protein EngB</fullName>
    </recommendedName>
</protein>
<keyword evidence="13" id="KW-1185">Reference proteome</keyword>
<keyword evidence="3 10" id="KW-0132">Cell division</keyword>
<dbReference type="NCBIfam" id="TIGR03598">
    <property type="entry name" value="GTPase_YsxC"/>
    <property type="match status" value="1"/>
</dbReference>
<proteinExistence type="inferred from homology"/>
<dbReference type="GO" id="GO:0046872">
    <property type="term" value="F:metal ion binding"/>
    <property type="evidence" value="ECO:0007669"/>
    <property type="project" value="UniProtKB-KW"/>
</dbReference>
<evidence type="ECO:0000256" key="10">
    <source>
        <dbReference type="HAMAP-Rule" id="MF_00321"/>
    </source>
</evidence>
<evidence type="ECO:0000256" key="9">
    <source>
        <dbReference type="ARBA" id="ARBA00023306"/>
    </source>
</evidence>
<sequence>MESVQSLLRRAEYLISVHNRPQLPPDIGAEVAIAGRSNAGKSSLINRLCGQKSLARTSRTPGRTRQLVFFRLDETRHLVDLPGYGFARVGGDLKKHWKGLIQGYLEKREALAGLLIVMDVRHPLKPGDVDLANWAADRGLPLHLVLTKADKLGRGKQKEALMKVRRMVDESVGVQLFSAVTGQGVEELEAVMAGWLLPGDRQAALGEMDNPGQ</sequence>
<dbReference type="PANTHER" id="PTHR11649:SF13">
    <property type="entry name" value="ENGB-TYPE G DOMAIN-CONTAINING PROTEIN"/>
    <property type="match status" value="1"/>
</dbReference>
<dbReference type="PANTHER" id="PTHR11649">
    <property type="entry name" value="MSS1/TRME-RELATED GTP-BINDING PROTEIN"/>
    <property type="match status" value="1"/>
</dbReference>
<gene>
    <name evidence="10" type="primary">engB</name>
    <name evidence="12" type="ORF">DZC52_08730</name>
</gene>
<keyword evidence="8 10" id="KW-0717">Septation</keyword>
<comment type="function">
    <text evidence="10">Necessary for normal cell division and for the maintenance of normal septation.</text>
</comment>
<keyword evidence="5 10" id="KW-0547">Nucleotide-binding</keyword>
<reference evidence="12 13" key="1">
    <citation type="submission" date="2018-08" db="EMBL/GenBank/DDBJ databases">
        <title>Wenzhouxiangella salilacus sp. nov., a novel bacterium isolated from a saline lake in Xinjiang Province, China.</title>
        <authorList>
            <person name="Han S."/>
        </authorList>
    </citation>
    <scope>NUCLEOTIDE SEQUENCE [LARGE SCALE GENOMIC DNA]</scope>
    <source>
        <strain evidence="12 13">XDB06</strain>
    </source>
</reference>
<evidence type="ECO:0000313" key="13">
    <source>
        <dbReference type="Proteomes" id="UP000260351"/>
    </source>
</evidence>
<dbReference type="GO" id="GO:0000917">
    <property type="term" value="P:division septum assembly"/>
    <property type="evidence" value="ECO:0007669"/>
    <property type="project" value="UniProtKB-KW"/>
</dbReference>
<dbReference type="AlphaFoldDB" id="A0A3E1K7W3"/>
<dbReference type="Pfam" id="PF01926">
    <property type="entry name" value="MMR_HSR1"/>
    <property type="match status" value="1"/>
</dbReference>
<evidence type="ECO:0000256" key="7">
    <source>
        <dbReference type="ARBA" id="ARBA00023134"/>
    </source>
</evidence>
<dbReference type="InterPro" id="IPR030393">
    <property type="entry name" value="G_ENGB_dom"/>
</dbReference>
<keyword evidence="4" id="KW-0479">Metal-binding</keyword>
<evidence type="ECO:0000256" key="5">
    <source>
        <dbReference type="ARBA" id="ARBA00022741"/>
    </source>
</evidence>
<evidence type="ECO:0000256" key="8">
    <source>
        <dbReference type="ARBA" id="ARBA00023210"/>
    </source>
</evidence>
<evidence type="ECO:0000256" key="6">
    <source>
        <dbReference type="ARBA" id="ARBA00022842"/>
    </source>
</evidence>
<evidence type="ECO:0000256" key="1">
    <source>
        <dbReference type="ARBA" id="ARBA00001946"/>
    </source>
</evidence>
<dbReference type="OrthoDB" id="9804921at2"/>
<dbReference type="GO" id="GO:0005829">
    <property type="term" value="C:cytosol"/>
    <property type="evidence" value="ECO:0007669"/>
    <property type="project" value="TreeGrafter"/>
</dbReference>
<evidence type="ECO:0000256" key="3">
    <source>
        <dbReference type="ARBA" id="ARBA00022618"/>
    </source>
</evidence>
<dbReference type="EMBL" id="QUZK01000037">
    <property type="protein sequence ID" value="RFF30154.1"/>
    <property type="molecule type" value="Genomic_DNA"/>
</dbReference>
<dbReference type="InterPro" id="IPR027417">
    <property type="entry name" value="P-loop_NTPase"/>
</dbReference>
<dbReference type="CDD" id="cd01876">
    <property type="entry name" value="YihA_EngB"/>
    <property type="match status" value="1"/>
</dbReference>
<keyword evidence="7 10" id="KW-0342">GTP-binding</keyword>
<comment type="caution">
    <text evidence="12">The sequence shown here is derived from an EMBL/GenBank/DDBJ whole genome shotgun (WGS) entry which is preliminary data.</text>
</comment>
<comment type="cofactor">
    <cofactor evidence="1">
        <name>Mg(2+)</name>
        <dbReference type="ChEBI" id="CHEBI:18420"/>
    </cofactor>
</comment>
<keyword evidence="6" id="KW-0460">Magnesium</keyword>
<name>A0A3E1K7W3_9GAMM</name>
<comment type="similarity">
    <text evidence="2 10">Belongs to the TRAFAC class TrmE-Era-EngA-EngB-Septin-like GTPase superfamily. EngB GTPase family.</text>
</comment>
<dbReference type="Gene3D" id="3.40.50.300">
    <property type="entry name" value="P-loop containing nucleotide triphosphate hydrolases"/>
    <property type="match status" value="1"/>
</dbReference>
<dbReference type="HAMAP" id="MF_00321">
    <property type="entry name" value="GTPase_EngB"/>
    <property type="match status" value="1"/>
</dbReference>
<dbReference type="SUPFAM" id="SSF52540">
    <property type="entry name" value="P-loop containing nucleoside triphosphate hydrolases"/>
    <property type="match status" value="1"/>
</dbReference>